<feature type="signal peptide" evidence="1">
    <location>
        <begin position="1"/>
        <end position="19"/>
    </location>
</feature>
<evidence type="ECO:0000313" key="4">
    <source>
        <dbReference type="Proteomes" id="UP000824062"/>
    </source>
</evidence>
<evidence type="ECO:0000256" key="1">
    <source>
        <dbReference type="SAM" id="SignalP"/>
    </source>
</evidence>
<dbReference type="InterPro" id="IPR005543">
    <property type="entry name" value="PASTA_dom"/>
</dbReference>
<protein>
    <recommendedName>
        <fullName evidence="2">PASTA domain-containing protein</fullName>
    </recommendedName>
</protein>
<dbReference type="InterPro" id="IPR006311">
    <property type="entry name" value="TAT_signal"/>
</dbReference>
<feature type="domain" description="PASTA" evidence="2">
    <location>
        <begin position="184"/>
        <end position="252"/>
    </location>
</feature>
<dbReference type="CDD" id="cd06577">
    <property type="entry name" value="PASTA_pknB"/>
    <property type="match status" value="1"/>
</dbReference>
<accession>A0A9D2EY57</accession>
<dbReference type="PROSITE" id="PS51257">
    <property type="entry name" value="PROKAR_LIPOPROTEIN"/>
    <property type="match status" value="1"/>
</dbReference>
<reference evidence="3" key="2">
    <citation type="submission" date="2021-04" db="EMBL/GenBank/DDBJ databases">
        <authorList>
            <person name="Gilroy R."/>
        </authorList>
    </citation>
    <scope>NUCLEOTIDE SEQUENCE</scope>
    <source>
        <strain evidence="3">ChiHjej12B11-14209</strain>
    </source>
</reference>
<dbReference type="PROSITE" id="PS51318">
    <property type="entry name" value="TAT"/>
    <property type="match status" value="1"/>
</dbReference>
<comment type="caution">
    <text evidence="3">The sequence shown here is derived from an EMBL/GenBank/DDBJ whole genome shotgun (WGS) entry which is preliminary data.</text>
</comment>
<dbReference type="Gene3D" id="3.30.10.20">
    <property type="match status" value="1"/>
</dbReference>
<gene>
    <name evidence="3" type="ORF">IAA19_03245</name>
</gene>
<proteinExistence type="predicted"/>
<dbReference type="EMBL" id="DXBM01000031">
    <property type="protein sequence ID" value="HIZ46019.1"/>
    <property type="molecule type" value="Genomic_DNA"/>
</dbReference>
<dbReference type="Proteomes" id="UP000824062">
    <property type="component" value="Unassembled WGS sequence"/>
</dbReference>
<dbReference type="PROSITE" id="PS51178">
    <property type="entry name" value="PASTA"/>
    <property type="match status" value="1"/>
</dbReference>
<sequence>MAAALSRRSFLGLCGGALAACAVGCDGAETVSATVETEWGDMPNVVGMQAQEAWTTLVEVGFLPRFERSDDEGEPGTVVSLEAREVPDAVSSILDANGEIHEEYDDASWMASAVCGLCSMNQIPLQLTLGYSEAEARAQLEEAGIAEVEVSYVGDVDETANVVTEVAPLCGAWVMDGESVTITVTSDVTMPNVQGADLFTAQMRLMELGLEPEPFTTGISGANGLTPTVESASVEAGMPLRVGDVVELTYTTVP</sequence>
<organism evidence="3 4">
    <name type="scientific">Candidatus Olsenella pullistercoris</name>
    <dbReference type="NCBI Taxonomy" id="2838712"/>
    <lineage>
        <taxon>Bacteria</taxon>
        <taxon>Bacillati</taxon>
        <taxon>Actinomycetota</taxon>
        <taxon>Coriobacteriia</taxon>
        <taxon>Coriobacteriales</taxon>
        <taxon>Atopobiaceae</taxon>
        <taxon>Olsenella</taxon>
    </lineage>
</organism>
<keyword evidence="1" id="KW-0732">Signal</keyword>
<feature type="chain" id="PRO_5038691298" description="PASTA domain-containing protein" evidence="1">
    <location>
        <begin position="20"/>
        <end position="254"/>
    </location>
</feature>
<reference evidence="3" key="1">
    <citation type="journal article" date="2021" name="PeerJ">
        <title>Extensive microbial diversity within the chicken gut microbiome revealed by metagenomics and culture.</title>
        <authorList>
            <person name="Gilroy R."/>
            <person name="Ravi A."/>
            <person name="Getino M."/>
            <person name="Pursley I."/>
            <person name="Horton D.L."/>
            <person name="Alikhan N.F."/>
            <person name="Baker D."/>
            <person name="Gharbi K."/>
            <person name="Hall N."/>
            <person name="Watson M."/>
            <person name="Adriaenssens E.M."/>
            <person name="Foster-Nyarko E."/>
            <person name="Jarju S."/>
            <person name="Secka A."/>
            <person name="Antonio M."/>
            <person name="Oren A."/>
            <person name="Chaudhuri R.R."/>
            <person name="La Ragione R."/>
            <person name="Hildebrand F."/>
            <person name="Pallen M.J."/>
        </authorList>
    </citation>
    <scope>NUCLEOTIDE SEQUENCE</scope>
    <source>
        <strain evidence="3">ChiHjej12B11-14209</strain>
    </source>
</reference>
<evidence type="ECO:0000313" key="3">
    <source>
        <dbReference type="EMBL" id="HIZ46019.1"/>
    </source>
</evidence>
<dbReference type="AlphaFoldDB" id="A0A9D2EY57"/>
<evidence type="ECO:0000259" key="2">
    <source>
        <dbReference type="PROSITE" id="PS51178"/>
    </source>
</evidence>
<name>A0A9D2EY57_9ACTN</name>